<evidence type="ECO:0000259" key="8">
    <source>
        <dbReference type="PROSITE" id="PS50850"/>
    </source>
</evidence>
<feature type="transmembrane region" description="Helical" evidence="7">
    <location>
        <begin position="60"/>
        <end position="80"/>
    </location>
</feature>
<reference evidence="11 12" key="1">
    <citation type="submission" date="2020-04" db="EMBL/GenBank/DDBJ databases">
        <authorList>
            <person name="Wallbank WR R."/>
            <person name="Pardo Diaz C."/>
            <person name="Kozak K."/>
            <person name="Martin S."/>
            <person name="Jiggins C."/>
            <person name="Moest M."/>
            <person name="Warren A I."/>
            <person name="Byers J.R.P. K."/>
            <person name="Montejo-Kovacevich G."/>
            <person name="Yen C E."/>
        </authorList>
    </citation>
    <scope>NUCLEOTIDE SEQUENCE [LARGE SCALE GENOMIC DNA]</scope>
</reference>
<proteinExistence type="inferred from homology"/>
<evidence type="ECO:0000313" key="11">
    <source>
        <dbReference type="Proteomes" id="UP000494106"/>
    </source>
</evidence>
<dbReference type="SUPFAM" id="SSF103473">
    <property type="entry name" value="MFS general substrate transporter"/>
    <property type="match status" value="1"/>
</dbReference>
<feature type="transmembrane region" description="Helical" evidence="7">
    <location>
        <begin position="286"/>
        <end position="311"/>
    </location>
</feature>
<dbReference type="InterPro" id="IPR036259">
    <property type="entry name" value="MFS_trans_sf"/>
</dbReference>
<name>A0A8S0ZT10_ARCPL</name>
<evidence type="ECO:0000256" key="2">
    <source>
        <dbReference type="ARBA" id="ARBA00008335"/>
    </source>
</evidence>
<dbReference type="Pfam" id="PF00083">
    <property type="entry name" value="Sugar_tr"/>
    <property type="match status" value="1"/>
</dbReference>
<evidence type="ECO:0000256" key="3">
    <source>
        <dbReference type="ARBA" id="ARBA00022448"/>
    </source>
</evidence>
<evidence type="ECO:0000256" key="4">
    <source>
        <dbReference type="ARBA" id="ARBA00022692"/>
    </source>
</evidence>
<dbReference type="GO" id="GO:0022857">
    <property type="term" value="F:transmembrane transporter activity"/>
    <property type="evidence" value="ECO:0007669"/>
    <property type="project" value="InterPro"/>
</dbReference>
<dbReference type="PANTHER" id="PTHR23511:SF35">
    <property type="entry name" value="MAJOR FACILITATOR SUPERFAMILY (MFS) PROFILE DOMAIN-CONTAINING PROTEIN"/>
    <property type="match status" value="1"/>
</dbReference>
<dbReference type="InterPro" id="IPR020846">
    <property type="entry name" value="MFS_dom"/>
</dbReference>
<evidence type="ECO:0000256" key="1">
    <source>
        <dbReference type="ARBA" id="ARBA00004141"/>
    </source>
</evidence>
<feature type="transmembrane region" description="Helical" evidence="7">
    <location>
        <begin position="190"/>
        <end position="213"/>
    </location>
</feature>
<keyword evidence="6 7" id="KW-0472">Membrane</keyword>
<accession>A0A8S0ZT10</accession>
<sequence length="503" mass="55126">MVPKSNKVAFEEALNMTGYAGYNVGVFLICSSVIMGMCFELFSVSYLVPASVCELHTTNIQQGFLACIPLAGVIFTSPIWGYLADTRGRKKILIISMTMGFVAGILSTFSPNWIVLSLLKLLSSASIAGAFALSMTILGECTPMAKRSGLVILSTSVFLMSTGSMAVIAYPVLQFKFSYYIPVLDIQFNAWRVLCLIFAFPCLISVLGATFIFESPKYLLSIGREKEAVEVLRRIYVMNTGKSGDTFEVDAVYLEEDSESTVPKGFFGSLAAKTGPLLRKPLLKNVILLSVLFVLCYICINSFVVWLPFIINAIMTSVSEGNTNITACNMIELYQNSTTEENQNLDCSMNSFAMIMVFVIHSILAVSNIIMSALINVIGRKKIFIGIQMVAGVAALSVNSSPYWMLTGVLFMFFLTGIFNFGFLSTYSVDIFPTFVRAMAVSLTLMVGRASAVIGINVLKQLLNNYCEYIFYTFGVLSCLGGIIGFLLPSEEKIFGQHKAVKP</sequence>
<dbReference type="Proteomes" id="UP000494256">
    <property type="component" value="Unassembled WGS sequence"/>
</dbReference>
<feature type="transmembrane region" description="Helical" evidence="7">
    <location>
        <begin position="150"/>
        <end position="170"/>
    </location>
</feature>
<dbReference type="InterPro" id="IPR005828">
    <property type="entry name" value="MFS_sugar_transport-like"/>
</dbReference>
<dbReference type="Gene3D" id="1.20.1250.20">
    <property type="entry name" value="MFS general substrate transporter like domains"/>
    <property type="match status" value="1"/>
</dbReference>
<organism evidence="10 11">
    <name type="scientific">Arctia plantaginis</name>
    <name type="common">Wood tiger moth</name>
    <name type="synonym">Phalaena plantaginis</name>
    <dbReference type="NCBI Taxonomy" id="874455"/>
    <lineage>
        <taxon>Eukaryota</taxon>
        <taxon>Metazoa</taxon>
        <taxon>Ecdysozoa</taxon>
        <taxon>Arthropoda</taxon>
        <taxon>Hexapoda</taxon>
        <taxon>Insecta</taxon>
        <taxon>Pterygota</taxon>
        <taxon>Neoptera</taxon>
        <taxon>Endopterygota</taxon>
        <taxon>Lepidoptera</taxon>
        <taxon>Glossata</taxon>
        <taxon>Ditrysia</taxon>
        <taxon>Noctuoidea</taxon>
        <taxon>Erebidae</taxon>
        <taxon>Arctiinae</taxon>
        <taxon>Arctia</taxon>
    </lineage>
</organism>
<feature type="transmembrane region" description="Helical" evidence="7">
    <location>
        <begin position="435"/>
        <end position="457"/>
    </location>
</feature>
<keyword evidence="5 7" id="KW-1133">Transmembrane helix</keyword>
<evidence type="ECO:0000256" key="5">
    <source>
        <dbReference type="ARBA" id="ARBA00022989"/>
    </source>
</evidence>
<feature type="transmembrane region" description="Helical" evidence="7">
    <location>
        <begin position="21"/>
        <end position="48"/>
    </location>
</feature>
<dbReference type="PROSITE" id="PS50850">
    <property type="entry name" value="MFS"/>
    <property type="match status" value="1"/>
</dbReference>
<keyword evidence="3" id="KW-0813">Transport</keyword>
<feature type="transmembrane region" description="Helical" evidence="7">
    <location>
        <begin position="121"/>
        <end position="138"/>
    </location>
</feature>
<dbReference type="Proteomes" id="UP000494106">
    <property type="component" value="Unassembled WGS sequence"/>
</dbReference>
<feature type="transmembrane region" description="Helical" evidence="7">
    <location>
        <begin position="92"/>
        <end position="115"/>
    </location>
</feature>
<evidence type="ECO:0000256" key="6">
    <source>
        <dbReference type="ARBA" id="ARBA00023136"/>
    </source>
</evidence>
<dbReference type="PANTHER" id="PTHR23511">
    <property type="entry name" value="SYNAPTIC VESICLE GLYCOPROTEIN 2"/>
    <property type="match status" value="1"/>
</dbReference>
<comment type="caution">
    <text evidence="10">The sequence shown here is derived from an EMBL/GenBank/DDBJ whole genome shotgun (WGS) entry which is preliminary data.</text>
</comment>
<evidence type="ECO:0000313" key="10">
    <source>
        <dbReference type="EMBL" id="CAB3235176.1"/>
    </source>
</evidence>
<dbReference type="EMBL" id="CADEBD010000275">
    <property type="protein sequence ID" value="CAB3226961.1"/>
    <property type="molecule type" value="Genomic_DNA"/>
</dbReference>
<dbReference type="GO" id="GO:0016020">
    <property type="term" value="C:membrane"/>
    <property type="evidence" value="ECO:0007669"/>
    <property type="project" value="UniProtKB-SubCell"/>
</dbReference>
<feature type="transmembrane region" description="Helical" evidence="7">
    <location>
        <begin position="352"/>
        <end position="375"/>
    </location>
</feature>
<protein>
    <recommendedName>
        <fullName evidence="8">Major facilitator superfamily (MFS) profile domain-containing protein</fullName>
    </recommendedName>
</protein>
<dbReference type="EMBL" id="CADEBC010000485">
    <property type="protein sequence ID" value="CAB3235176.1"/>
    <property type="molecule type" value="Genomic_DNA"/>
</dbReference>
<feature type="transmembrane region" description="Helical" evidence="7">
    <location>
        <begin position="469"/>
        <end position="489"/>
    </location>
</feature>
<evidence type="ECO:0000256" key="7">
    <source>
        <dbReference type="SAM" id="Phobius"/>
    </source>
</evidence>
<gene>
    <name evidence="9" type="ORF">APLA_LOCUS2776</name>
    <name evidence="10" type="ORF">APLA_LOCUS5972</name>
</gene>
<evidence type="ECO:0000313" key="12">
    <source>
        <dbReference type="Proteomes" id="UP000494256"/>
    </source>
</evidence>
<comment type="similarity">
    <text evidence="2">Belongs to the major facilitator superfamily.</text>
</comment>
<dbReference type="OrthoDB" id="433512at2759"/>
<dbReference type="AlphaFoldDB" id="A0A8S0ZT10"/>
<keyword evidence="4 7" id="KW-0812">Transmembrane</keyword>
<comment type="subcellular location">
    <subcellularLocation>
        <location evidence="1">Membrane</location>
        <topology evidence="1">Multi-pass membrane protein</topology>
    </subcellularLocation>
</comment>
<keyword evidence="11" id="KW-1185">Reference proteome</keyword>
<feature type="transmembrane region" description="Helical" evidence="7">
    <location>
        <begin position="404"/>
        <end position="423"/>
    </location>
</feature>
<feature type="domain" description="Major facilitator superfamily (MFS) profile" evidence="8">
    <location>
        <begin position="24"/>
        <end position="493"/>
    </location>
</feature>
<evidence type="ECO:0000313" key="9">
    <source>
        <dbReference type="EMBL" id="CAB3226961.1"/>
    </source>
</evidence>